<feature type="compositionally biased region" description="Basic and acidic residues" evidence="2">
    <location>
        <begin position="416"/>
        <end position="426"/>
    </location>
</feature>
<dbReference type="InterPro" id="IPR042201">
    <property type="entry name" value="FH2_Formin_sf"/>
</dbReference>
<keyword evidence="7" id="KW-1185">Reference proteome</keyword>
<feature type="domain" description="GBD/FH3" evidence="4">
    <location>
        <begin position="115"/>
        <end position="494"/>
    </location>
</feature>
<feature type="compositionally biased region" description="Polar residues" evidence="2">
    <location>
        <begin position="539"/>
        <end position="564"/>
    </location>
</feature>
<dbReference type="GO" id="GO:0005856">
    <property type="term" value="C:cytoskeleton"/>
    <property type="evidence" value="ECO:0007669"/>
    <property type="project" value="TreeGrafter"/>
</dbReference>
<accession>A0A7J6B7H4</accession>
<comment type="caution">
    <text evidence="6">The sequence shown here is derived from an EMBL/GenBank/DDBJ whole genome shotgun (WGS) entry which is preliminary data.</text>
</comment>
<dbReference type="PROSITE" id="PS51232">
    <property type="entry name" value="GBD_FH3"/>
    <property type="match status" value="1"/>
</dbReference>
<feature type="compositionally biased region" description="Basic and acidic residues" evidence="2">
    <location>
        <begin position="773"/>
        <end position="792"/>
    </location>
</feature>
<gene>
    <name evidence="6" type="ORF">AMELA_G00031720</name>
</gene>
<dbReference type="GO" id="GO:0005737">
    <property type="term" value="C:cytoplasm"/>
    <property type="evidence" value="ECO:0007669"/>
    <property type="project" value="TreeGrafter"/>
</dbReference>
<evidence type="ECO:0000259" key="4">
    <source>
        <dbReference type="PROSITE" id="PS51232"/>
    </source>
</evidence>
<feature type="region of interest" description="Disordered" evidence="2">
    <location>
        <begin position="397"/>
        <end position="499"/>
    </location>
</feature>
<dbReference type="FunFam" id="1.25.10.10:FF:000056">
    <property type="entry name" value="FH1/FH2 domain-containing protein 3 isoform X1"/>
    <property type="match status" value="1"/>
</dbReference>
<dbReference type="SUPFAM" id="SSF48371">
    <property type="entry name" value="ARM repeat"/>
    <property type="match status" value="1"/>
</dbReference>
<protein>
    <recommendedName>
        <fullName evidence="8">FH1/FH2 domain-containing protein 1</fullName>
    </recommendedName>
</protein>
<dbReference type="InterPro" id="IPR016024">
    <property type="entry name" value="ARM-type_fold"/>
</dbReference>
<feature type="compositionally biased region" description="Low complexity" evidence="2">
    <location>
        <begin position="439"/>
        <end position="470"/>
    </location>
</feature>
<dbReference type="GO" id="GO:0030866">
    <property type="term" value="P:cortical actin cytoskeleton organization"/>
    <property type="evidence" value="ECO:0007669"/>
    <property type="project" value="TreeGrafter"/>
</dbReference>
<dbReference type="Proteomes" id="UP000593565">
    <property type="component" value="Unassembled WGS sequence"/>
</dbReference>
<feature type="compositionally biased region" description="Low complexity" evidence="2">
    <location>
        <begin position="707"/>
        <end position="716"/>
    </location>
</feature>
<feature type="compositionally biased region" description="Pro residues" evidence="2">
    <location>
        <begin position="855"/>
        <end position="908"/>
    </location>
</feature>
<evidence type="ECO:0000259" key="5">
    <source>
        <dbReference type="PROSITE" id="PS51444"/>
    </source>
</evidence>
<dbReference type="InterPro" id="IPR056771">
    <property type="entry name" value="FH3_FHOD1-3-like"/>
</dbReference>
<feature type="region of interest" description="Disordered" evidence="2">
    <location>
        <begin position="846"/>
        <end position="913"/>
    </location>
</feature>
<dbReference type="InterPro" id="IPR041387">
    <property type="entry name" value="FHOD1_GBD_N"/>
</dbReference>
<feature type="compositionally biased region" description="Basic residues" evidence="2">
    <location>
        <begin position="1419"/>
        <end position="1432"/>
    </location>
</feature>
<dbReference type="SUPFAM" id="SSF101447">
    <property type="entry name" value="Formin homology 2 domain (FH2 domain)"/>
    <property type="match status" value="1"/>
</dbReference>
<feature type="compositionally biased region" description="Basic and acidic residues" evidence="2">
    <location>
        <begin position="672"/>
        <end position="683"/>
    </location>
</feature>
<feature type="domain" description="FH2" evidence="5">
    <location>
        <begin position="918"/>
        <end position="1312"/>
    </location>
</feature>
<dbReference type="PANTHER" id="PTHR45920:SF2">
    <property type="entry name" value="FH1_FH2 DOMAIN-CONTAINING PROTEIN 1"/>
    <property type="match status" value="1"/>
</dbReference>
<feature type="compositionally biased region" description="Low complexity" evidence="2">
    <location>
        <begin position="658"/>
        <end position="668"/>
    </location>
</feature>
<dbReference type="EMBL" id="JAAGNN010000003">
    <property type="protein sequence ID" value="KAF4090970.1"/>
    <property type="molecule type" value="Genomic_DNA"/>
</dbReference>
<keyword evidence="1" id="KW-0009">Actin-binding</keyword>
<feature type="compositionally biased region" description="Basic and acidic residues" evidence="2">
    <location>
        <begin position="565"/>
        <end position="579"/>
    </location>
</feature>
<evidence type="ECO:0000256" key="2">
    <source>
        <dbReference type="SAM" id="MobiDB-lite"/>
    </source>
</evidence>
<feature type="domain" description="DAD" evidence="3">
    <location>
        <begin position="1393"/>
        <end position="1426"/>
    </location>
</feature>
<dbReference type="Pfam" id="PF24959">
    <property type="entry name" value="FH3_FHOD1-3"/>
    <property type="match status" value="1"/>
</dbReference>
<evidence type="ECO:0000313" key="6">
    <source>
        <dbReference type="EMBL" id="KAF4090970.1"/>
    </source>
</evidence>
<dbReference type="InterPro" id="IPR015425">
    <property type="entry name" value="FH2_Formin"/>
</dbReference>
<organism evidence="6 7">
    <name type="scientific">Ameiurus melas</name>
    <name type="common">Black bullhead</name>
    <name type="synonym">Silurus melas</name>
    <dbReference type="NCBI Taxonomy" id="219545"/>
    <lineage>
        <taxon>Eukaryota</taxon>
        <taxon>Metazoa</taxon>
        <taxon>Chordata</taxon>
        <taxon>Craniata</taxon>
        <taxon>Vertebrata</taxon>
        <taxon>Euteleostomi</taxon>
        <taxon>Actinopterygii</taxon>
        <taxon>Neopterygii</taxon>
        <taxon>Teleostei</taxon>
        <taxon>Ostariophysi</taxon>
        <taxon>Siluriformes</taxon>
        <taxon>Ictaluridae</taxon>
        <taxon>Ameiurus</taxon>
    </lineage>
</organism>
<dbReference type="PROSITE" id="PS51231">
    <property type="entry name" value="DAD"/>
    <property type="match status" value="1"/>
</dbReference>
<dbReference type="PROSITE" id="PS51444">
    <property type="entry name" value="FH2"/>
    <property type="match status" value="1"/>
</dbReference>
<evidence type="ECO:0008006" key="8">
    <source>
        <dbReference type="Google" id="ProtNLM"/>
    </source>
</evidence>
<dbReference type="Gene3D" id="1.25.10.10">
    <property type="entry name" value="Leucine-rich Repeat Variant"/>
    <property type="match status" value="1"/>
</dbReference>
<dbReference type="Gene3D" id="1.20.58.2220">
    <property type="entry name" value="Formin, FH2 domain"/>
    <property type="match status" value="1"/>
</dbReference>
<feature type="region of interest" description="Disordered" evidence="2">
    <location>
        <begin position="1374"/>
        <end position="1432"/>
    </location>
</feature>
<name>A0A7J6B7H4_AMEME</name>
<reference evidence="6 7" key="1">
    <citation type="submission" date="2020-02" db="EMBL/GenBank/DDBJ databases">
        <title>A chromosome-scale genome assembly of the black bullhead catfish (Ameiurus melas).</title>
        <authorList>
            <person name="Wen M."/>
            <person name="Zham M."/>
            <person name="Cabau C."/>
            <person name="Klopp C."/>
            <person name="Donnadieu C."/>
            <person name="Roques C."/>
            <person name="Bouchez O."/>
            <person name="Lampietro C."/>
            <person name="Jouanno E."/>
            <person name="Herpin A."/>
            <person name="Louis A."/>
            <person name="Berthelot C."/>
            <person name="Parey E."/>
            <person name="Roest-Crollius H."/>
            <person name="Braasch I."/>
            <person name="Postlethwait J."/>
            <person name="Robinson-Rechavi M."/>
            <person name="Echchiki A."/>
            <person name="Begum T."/>
            <person name="Montfort J."/>
            <person name="Schartl M."/>
            <person name="Bobe J."/>
            <person name="Guiguen Y."/>
        </authorList>
    </citation>
    <scope>NUCLEOTIDE SEQUENCE [LARGE SCALE GENOMIC DNA]</scope>
    <source>
        <strain evidence="6">M_S1</strain>
        <tissue evidence="6">Blood</tissue>
    </source>
</reference>
<sequence length="1450" mass="161939">MSVRFWVEMKQTGRKVELKEESWIPLWTNNGPVWEPLDYNIVCNCILTMCTCMGSVFNTKPSRCTCTSLLQASDMAIITCRVQYLEDTDPFVCTNFPEPRRPLQYDLNELVSLNLQIAGVQKLLQAPLKLEECALQVAANGNYLDLESSLAEQKDELEQFYDDLGIGKKPILILRTQLSVRVHSILEKLYNSHGPELRRSLFSLKQLFQDDKDLVPEFVNSDGLNCFIKVGAEADHNYQNYILRALSQIMLFVDGMNGVINHNETVQWLYTLCGSLSRLVVKTALKLLIVFVEYVESNSPLFIQAVDTVDSKRGVKAWSYLVAILEEKNGSDTELLVFTMSLINKTLAALPDQDSFYDMTDCLEQQGMEHIMEKHINNKVIDPDLKQQFTIYENALKQEDGDVDESSPLTRKERRKATNSEQEGRRSRQSSTQNLEDVPFSSLPTSATSPFSPTTGQSCTTSPIPSGTPSSPFPSSPVTHDPLSPSSSESESSSHSSTPVLPAVVVHESPANDVRGRTFIGQYLAHMGISRRRLKKAGSITQEPSTPFKSLSVSPADSPPQKNQTAEKEQSHTEGRGRLNVEDIVSKDRPILRKYADQFLRKLEVQEWEKRNSKDVAHLINIASPDPDICSHSTEEVQPTSEGTDQREAEELQSPGGNSSNNSSFSLSTLEQPREPQTVHHNEPGGSVPQHSTISNDKKFMLDMLYSNSSTSSGSGPLKSPNVEDSSPEDLRISSLAGRLSSLRSRSSQPSEDTSRRAELEGLEGSAHAARTRLAEEQTKRLRPQHSIDAETHSRTLEKTMMTPLARNSKDAWEHLQPTSRELRIKDLDFSDLLEEEDIDVLDVDGFDTGMINGVPPPPPPPPGLGSLPPPPPPPPGTGGSAPPPPPPPPPVAGGLGGPPPPPPPPPGMSSLSPSLIVDPEFVKKRKTVKLFWKELKQSESPRKCKFGRGTVWASLDKVTIDTNKLEHLFESKAKELPVAKKGPEIKKPEILVLDPKRSNAINIGMTVLPAVHVIKSAILSFDEFAINKEGIEKILTMIPTEEEKQRIQEAQLANPDVPLGTAEQFLLTLSSISGLTARLQLWAFKLNYESLEKEIAEPLFDLKHGMEQLGKNQTFKRILATLLAMGNFLNSSSAKGFELSYLEKVTEVKDTVHRQSLLHHCCNFVVEKFPDTTDVYSEISAITRSAKVDFEQLSDNLVQLERKCKTSWDNLKVIAKHETKPHLKSKMTEFLKDCTERIIILKVVHRRIINRFHSFLLYLGQPSYSVRDIKITHFCKIISEFSLEYRTTRERVLTQKRKRAVHRERTKTRGKLITETEKFSGAVPTITQESPSPVSMATEAEPAQEEHENMKNLLIANDDRCKLRRSRAVRSCGGIVPSPISTPKEDGAGSQDEATDEIMDRLVKSVTQNPTERQSSPKTRKRSRLNRKSLRRTLKSGLSLEVVQALSLR</sequence>
<feature type="region of interest" description="Disordered" evidence="2">
    <location>
        <begin position="624"/>
        <end position="694"/>
    </location>
</feature>
<feature type="compositionally biased region" description="Low complexity" evidence="2">
    <location>
        <begin position="733"/>
        <end position="748"/>
    </location>
</feature>
<proteinExistence type="predicted"/>
<dbReference type="Pfam" id="PF02181">
    <property type="entry name" value="FH2"/>
    <property type="match status" value="1"/>
</dbReference>
<feature type="region of interest" description="Disordered" evidence="2">
    <location>
        <begin position="535"/>
        <end position="579"/>
    </location>
</feature>
<dbReference type="InterPro" id="IPR014768">
    <property type="entry name" value="GBD/FH3_dom"/>
</dbReference>
<feature type="compositionally biased region" description="Polar residues" evidence="2">
    <location>
        <begin position="1406"/>
        <end position="1418"/>
    </location>
</feature>
<evidence type="ECO:0000313" key="7">
    <source>
        <dbReference type="Proteomes" id="UP000593565"/>
    </source>
</evidence>
<dbReference type="InterPro" id="IPR011989">
    <property type="entry name" value="ARM-like"/>
</dbReference>
<feature type="compositionally biased region" description="Low complexity" evidence="2">
    <location>
        <begin position="476"/>
        <end position="497"/>
    </location>
</feature>
<feature type="region of interest" description="Disordered" evidence="2">
    <location>
        <begin position="707"/>
        <end position="792"/>
    </location>
</feature>
<dbReference type="GO" id="GO:0051015">
    <property type="term" value="F:actin filament binding"/>
    <property type="evidence" value="ECO:0007669"/>
    <property type="project" value="TreeGrafter"/>
</dbReference>
<dbReference type="Pfam" id="PF18382">
    <property type="entry name" value="Formin_GBD_N"/>
    <property type="match status" value="1"/>
</dbReference>
<dbReference type="PANTHER" id="PTHR45920">
    <property type="entry name" value="FORMIN HOMOLOGY 2 DOMAIN CONTAINING, ISOFORM I"/>
    <property type="match status" value="1"/>
</dbReference>
<dbReference type="InterPro" id="IPR014767">
    <property type="entry name" value="DAD_dom"/>
</dbReference>
<evidence type="ECO:0000256" key="1">
    <source>
        <dbReference type="ARBA" id="ARBA00023203"/>
    </source>
</evidence>
<dbReference type="SMART" id="SM00498">
    <property type="entry name" value="FH2"/>
    <property type="match status" value="1"/>
</dbReference>
<evidence type="ECO:0000259" key="3">
    <source>
        <dbReference type="PROSITE" id="PS51231"/>
    </source>
</evidence>